<keyword evidence="5" id="KW-0482">Metalloprotease</keyword>
<feature type="domain" description="Peptidase M16 N-terminal" evidence="6">
    <location>
        <begin position="56"/>
        <end position="102"/>
    </location>
</feature>
<evidence type="ECO:0000256" key="1">
    <source>
        <dbReference type="ARBA" id="ARBA00007261"/>
    </source>
</evidence>
<protein>
    <submittedName>
        <fullName evidence="8">Insulinase family protein</fullName>
    </submittedName>
</protein>
<dbReference type="EMBL" id="QRYC01000019">
    <property type="protein sequence ID" value="RGU55264.1"/>
    <property type="molecule type" value="Genomic_DNA"/>
</dbReference>
<gene>
    <name evidence="8" type="ORF">DWW57_12955</name>
</gene>
<dbReference type="Pfam" id="PF00675">
    <property type="entry name" value="Peptidase_M16"/>
    <property type="match status" value="1"/>
</dbReference>
<dbReference type="InterPro" id="IPR011249">
    <property type="entry name" value="Metalloenz_LuxS/M16"/>
</dbReference>
<keyword evidence="3" id="KW-0378">Hydrolase</keyword>
<evidence type="ECO:0000259" key="7">
    <source>
        <dbReference type="Pfam" id="PF05193"/>
    </source>
</evidence>
<accession>A0A412TN64</accession>
<evidence type="ECO:0000256" key="3">
    <source>
        <dbReference type="ARBA" id="ARBA00022801"/>
    </source>
</evidence>
<proteinExistence type="inferred from homology"/>
<evidence type="ECO:0000256" key="2">
    <source>
        <dbReference type="ARBA" id="ARBA00022670"/>
    </source>
</evidence>
<keyword evidence="2" id="KW-0645">Protease</keyword>
<dbReference type="Gene3D" id="3.30.830.10">
    <property type="entry name" value="Metalloenzyme, LuxS/M16 peptidase-like"/>
    <property type="match status" value="4"/>
</dbReference>
<evidence type="ECO:0000256" key="5">
    <source>
        <dbReference type="ARBA" id="ARBA00023049"/>
    </source>
</evidence>
<dbReference type="AlphaFoldDB" id="A0A412TN64"/>
<dbReference type="InterPro" id="IPR050626">
    <property type="entry name" value="Peptidase_M16"/>
</dbReference>
<dbReference type="PANTHER" id="PTHR43690">
    <property type="entry name" value="NARDILYSIN"/>
    <property type="match status" value="1"/>
</dbReference>
<dbReference type="GO" id="GO:0046872">
    <property type="term" value="F:metal ion binding"/>
    <property type="evidence" value="ECO:0007669"/>
    <property type="project" value="InterPro"/>
</dbReference>
<dbReference type="GO" id="GO:0006508">
    <property type="term" value="P:proteolysis"/>
    <property type="evidence" value="ECO:0007669"/>
    <property type="project" value="UniProtKB-KW"/>
</dbReference>
<dbReference type="RefSeq" id="WP_118160571.1">
    <property type="nucleotide sequence ID" value="NZ_QRYC01000019.1"/>
</dbReference>
<evidence type="ECO:0000256" key="4">
    <source>
        <dbReference type="ARBA" id="ARBA00022833"/>
    </source>
</evidence>
<reference evidence="8 9" key="1">
    <citation type="submission" date="2018-08" db="EMBL/GenBank/DDBJ databases">
        <title>A genome reference for cultivated species of the human gut microbiota.</title>
        <authorList>
            <person name="Zou Y."/>
            <person name="Xue W."/>
            <person name="Luo G."/>
        </authorList>
    </citation>
    <scope>NUCLEOTIDE SEQUENCE [LARGE SCALE GENOMIC DNA]</scope>
    <source>
        <strain evidence="8 9">AF16-14</strain>
    </source>
</reference>
<dbReference type="SUPFAM" id="SSF63411">
    <property type="entry name" value="LuxS/MPP-like metallohydrolase"/>
    <property type="match status" value="4"/>
</dbReference>
<dbReference type="Pfam" id="PF05193">
    <property type="entry name" value="Peptidase_M16_C"/>
    <property type="match status" value="2"/>
</dbReference>
<feature type="domain" description="Peptidase M16 C-terminal" evidence="7">
    <location>
        <begin position="787"/>
        <end position="878"/>
    </location>
</feature>
<comment type="caution">
    <text evidence="8">The sequence shown here is derived from an EMBL/GenBank/DDBJ whole genome shotgun (WGS) entry which is preliminary data.</text>
</comment>
<name>A0A412TN64_9BACT</name>
<dbReference type="GO" id="GO:0008237">
    <property type="term" value="F:metallopeptidase activity"/>
    <property type="evidence" value="ECO:0007669"/>
    <property type="project" value="UniProtKB-KW"/>
</dbReference>
<dbReference type="InterPro" id="IPR007863">
    <property type="entry name" value="Peptidase_M16_C"/>
</dbReference>
<feature type="domain" description="Peptidase M16 C-terminal" evidence="7">
    <location>
        <begin position="255"/>
        <end position="426"/>
    </location>
</feature>
<dbReference type="PROSITE" id="PS51257">
    <property type="entry name" value="PROKAR_LIPOPROTEIN"/>
    <property type="match status" value="1"/>
</dbReference>
<evidence type="ECO:0000259" key="6">
    <source>
        <dbReference type="Pfam" id="PF00675"/>
    </source>
</evidence>
<evidence type="ECO:0000313" key="9">
    <source>
        <dbReference type="Proteomes" id="UP000284243"/>
    </source>
</evidence>
<keyword evidence="4" id="KW-0862">Zinc</keyword>
<dbReference type="InterPro" id="IPR011765">
    <property type="entry name" value="Pept_M16_N"/>
</dbReference>
<organism evidence="8 9">
    <name type="scientific">Odoribacter splanchnicus</name>
    <dbReference type="NCBI Taxonomy" id="28118"/>
    <lineage>
        <taxon>Bacteria</taxon>
        <taxon>Pseudomonadati</taxon>
        <taxon>Bacteroidota</taxon>
        <taxon>Bacteroidia</taxon>
        <taxon>Bacteroidales</taxon>
        <taxon>Odoribacteraceae</taxon>
        <taxon>Odoribacter</taxon>
    </lineage>
</organism>
<comment type="similarity">
    <text evidence="1">Belongs to the peptidase M16 family.</text>
</comment>
<evidence type="ECO:0000313" key="8">
    <source>
        <dbReference type="EMBL" id="RGU55264.1"/>
    </source>
</evidence>
<dbReference type="Proteomes" id="UP000284243">
    <property type="component" value="Unassembled WGS sequence"/>
</dbReference>
<sequence length="970" mass="109739">MKKMFQTMWLLGVLVLIAACGDHSRFKYESVPGDPLNARIYTLDNGLKVYMTVNKDQPRIQTYVAVRAGGKNDPAETTGLAHYFEHLMFKGTDSFGTQNYEQEKPMLDRIEALFEVYRKTTDEAQRTALYRQIDSVSYEASKIAIPNEYDKLMAAIGATGTNAYTSYDQTVFEEDIPSNQVENWAKIQADRFQHPVIRGFHTELEAVYEEKNMSLTKDNRKVIDQVMAGLFPHHPYGTQTILGTQENLKNPSITNIKNFYTQWYVPNNIAVCLSGDFDPDVMIETINRYFGGMKPSQNLPELNFQPEQPITSPIVKEVVGPEAENVTLAWRFPGANSEDVETLNLLAQVLYNGQAGLIDLDINQQQKMLGAAAYPFLLADYSVFLMEGTPKNGQTLEEVRTLLLEEIGKLKKGEFDENLIAATINNNKRDRQKQLESNEDRATWFVESFVNGTNWADEVASLDRMSKITKQELIDFANTHLKDNYVVVNKRQGKDESVKKMTKPAITPIVTNRDKSSAFLREIRTAPVKPIEPVFVDFSKDMAQGKLKSDIPLWYKKNPTNDLFSLTYAFEKGNNEDRYLSTAAGYLDYLGTSELSPEQVKEEFYRLACDFGIRPGADRTYLTISGLSENMGEAIQLVESLLADAQPNPEVLEIMKGDILEGRANTKLNQQANFRMLMQYGLYGPKLPATNVLSADEIQNLKSEELLAHLRDLSKTEHTVLYYGPKTQEEVVAEVNRYHQVPEKLIAADKASLFKIRETGESKVLLAPYAAAQVYMAAISNRGEKFDPNIYPVATLYNEYFGGGMNSIVFQELREARGLAYSASAGLGEPSRLDKPYIYSTFIATQNDKMGDALTAFDEVINHMPESEAAFNLAKEALIARLRTDRITGAGIFDAYQEAKDLGLDSDRRKMLFDDLQKLTLDQVKDFQEKWVKDRKYTYCVLGDEKELDMKKLSSYGPVERLTTEQIFGY</sequence>
<dbReference type="PANTHER" id="PTHR43690:SF17">
    <property type="entry name" value="PROTEIN YHJJ"/>
    <property type="match status" value="1"/>
</dbReference>